<proteinExistence type="inferred from homology"/>
<dbReference type="EC" id="2.4.2.10" evidence="2 6"/>
<feature type="binding site" evidence="6">
    <location>
        <position position="150"/>
    </location>
    <ligand>
        <name>orotate</name>
        <dbReference type="ChEBI" id="CHEBI:30839"/>
    </ligand>
</feature>
<comment type="similarity">
    <text evidence="6">Belongs to the purine/pyrimidine phosphoribosyltransferase family. PyrE subfamily.</text>
</comment>
<reference evidence="8" key="1">
    <citation type="journal article" date="2023" name="Int. J. Syst. Evol. Microbiol.">
        <title>Streptomyces meridianus sp. nov. isolated from brackish water of the Tagus estuary in Alcochete, Portugal.</title>
        <authorList>
            <person name="Santos J.D.N."/>
            <person name="Klimek D."/>
            <person name="Calusinska M."/>
            <person name="Lobo Da Cunha A."/>
            <person name="Catita J."/>
            <person name="Goncalves H."/>
            <person name="Gonzalez I."/>
            <person name="Reyes F."/>
            <person name="Lage O.M."/>
        </authorList>
    </citation>
    <scope>NUCLEOTIDE SEQUENCE</scope>
    <source>
        <strain evidence="8">MTZ3.1</strain>
    </source>
</reference>
<comment type="subunit">
    <text evidence="6">Homodimer.</text>
</comment>
<evidence type="ECO:0000256" key="2">
    <source>
        <dbReference type="ARBA" id="ARBA00011971"/>
    </source>
</evidence>
<evidence type="ECO:0000313" key="9">
    <source>
        <dbReference type="Proteomes" id="UP001167160"/>
    </source>
</evidence>
<sequence>MTTSTQPPELAARLAEAACVKAPFHLPNGTRLDTYFDEYRLAADPALLRDTAAAMAAFVPDDAQVLAGIELGGIPLVVALSAATGLPAVFLRRSPKGYGSRRQIEGTAIDGRRAVLVDDVVRSGGQLLAMARTLRIAGTPVSDALCVLERPLGGRMLLAEHRVTLHSLLTEADLPSPRTCDAV</sequence>
<keyword evidence="5 6" id="KW-0665">Pyrimidine biosynthesis</keyword>
<protein>
    <recommendedName>
        <fullName evidence="2 6">Orotate phosphoribosyltransferase</fullName>
        <shortName evidence="6">OPRT</shortName>
        <shortName evidence="6">OPRTase</shortName>
        <ecNumber evidence="2 6">2.4.2.10</ecNumber>
    </recommendedName>
</protein>
<comment type="catalytic activity">
    <reaction evidence="6">
        <text>orotidine 5'-phosphate + diphosphate = orotate + 5-phospho-alpha-D-ribose 1-diphosphate</text>
        <dbReference type="Rhea" id="RHEA:10380"/>
        <dbReference type="ChEBI" id="CHEBI:30839"/>
        <dbReference type="ChEBI" id="CHEBI:33019"/>
        <dbReference type="ChEBI" id="CHEBI:57538"/>
        <dbReference type="ChEBI" id="CHEBI:58017"/>
        <dbReference type="EC" id="2.4.2.10"/>
    </reaction>
</comment>
<keyword evidence="9" id="KW-1185">Reference proteome</keyword>
<evidence type="ECO:0000313" key="8">
    <source>
        <dbReference type="EMBL" id="MCM2579740.1"/>
    </source>
</evidence>
<dbReference type="Pfam" id="PF00156">
    <property type="entry name" value="Pribosyltran"/>
    <property type="match status" value="1"/>
</dbReference>
<name>A0ABT0XBI2_9ACTN</name>
<dbReference type="EMBL" id="JAMQGM010000045">
    <property type="protein sequence ID" value="MCM2579740.1"/>
    <property type="molecule type" value="Genomic_DNA"/>
</dbReference>
<evidence type="ECO:0000256" key="6">
    <source>
        <dbReference type="HAMAP-Rule" id="MF_01208"/>
    </source>
</evidence>
<feature type="domain" description="Phosphoribosyltransferase" evidence="7">
    <location>
        <begin position="63"/>
        <end position="139"/>
    </location>
</feature>
<dbReference type="Gene3D" id="3.40.50.2020">
    <property type="match status" value="1"/>
</dbReference>
<dbReference type="SUPFAM" id="SSF53271">
    <property type="entry name" value="PRTase-like"/>
    <property type="match status" value="1"/>
</dbReference>
<evidence type="ECO:0000256" key="5">
    <source>
        <dbReference type="ARBA" id="ARBA00022975"/>
    </source>
</evidence>
<keyword evidence="3 6" id="KW-0328">Glycosyltransferase</keyword>
<comment type="caution">
    <text evidence="6">Lacks conserved residue(s) required for the propagation of feature annotation.</text>
</comment>
<dbReference type="Proteomes" id="UP001167160">
    <property type="component" value="Unassembled WGS sequence"/>
</dbReference>
<dbReference type="RefSeq" id="WP_251417906.1">
    <property type="nucleotide sequence ID" value="NZ_JAMQGM010000045.1"/>
</dbReference>
<feature type="binding site" description="in other chain" evidence="6">
    <location>
        <begin position="118"/>
        <end position="126"/>
    </location>
    <ligand>
        <name>5-phospho-alpha-D-ribose 1-diphosphate</name>
        <dbReference type="ChEBI" id="CHEBI:58017"/>
        <note>ligand shared between dimeric partners</note>
    </ligand>
</feature>
<evidence type="ECO:0000259" key="7">
    <source>
        <dbReference type="Pfam" id="PF00156"/>
    </source>
</evidence>
<feature type="binding site" evidence="6">
    <location>
        <position position="96"/>
    </location>
    <ligand>
        <name>5-phospho-alpha-D-ribose 1-diphosphate</name>
        <dbReference type="ChEBI" id="CHEBI:58017"/>
        <note>ligand shared between dimeric partners</note>
    </ligand>
</feature>
<keyword evidence="6" id="KW-0460">Magnesium</keyword>
<dbReference type="GO" id="GO:0016757">
    <property type="term" value="F:glycosyltransferase activity"/>
    <property type="evidence" value="ECO:0007669"/>
    <property type="project" value="UniProtKB-KW"/>
</dbReference>
<dbReference type="InterPro" id="IPR029057">
    <property type="entry name" value="PRTase-like"/>
</dbReference>
<dbReference type="PANTHER" id="PTHR19278:SF9">
    <property type="entry name" value="URIDINE 5'-MONOPHOSPHATE SYNTHASE"/>
    <property type="match status" value="1"/>
</dbReference>
<dbReference type="InterPro" id="IPR023031">
    <property type="entry name" value="OPRT"/>
</dbReference>
<comment type="cofactor">
    <cofactor evidence="6">
        <name>Mg(2+)</name>
        <dbReference type="ChEBI" id="CHEBI:18420"/>
    </cofactor>
</comment>
<gene>
    <name evidence="6" type="primary">pyrE</name>
    <name evidence="8" type="ORF">M1E25_20730</name>
</gene>
<evidence type="ECO:0000256" key="1">
    <source>
        <dbReference type="ARBA" id="ARBA00004889"/>
    </source>
</evidence>
<dbReference type="PANTHER" id="PTHR19278">
    <property type="entry name" value="OROTATE PHOSPHORIBOSYLTRANSFERASE"/>
    <property type="match status" value="1"/>
</dbReference>
<dbReference type="CDD" id="cd06223">
    <property type="entry name" value="PRTases_typeI"/>
    <property type="match status" value="1"/>
</dbReference>
<dbReference type="HAMAP" id="MF_01208">
    <property type="entry name" value="PyrE"/>
    <property type="match status" value="1"/>
</dbReference>
<accession>A0ABT0XBI2</accession>
<organism evidence="8 9">
    <name type="scientific">Streptomyces meridianus</name>
    <dbReference type="NCBI Taxonomy" id="2938945"/>
    <lineage>
        <taxon>Bacteria</taxon>
        <taxon>Bacillati</taxon>
        <taxon>Actinomycetota</taxon>
        <taxon>Actinomycetes</taxon>
        <taxon>Kitasatosporales</taxon>
        <taxon>Streptomycetaceae</taxon>
        <taxon>Streptomyces</taxon>
    </lineage>
</organism>
<comment type="caution">
    <text evidence="8">The sequence shown here is derived from an EMBL/GenBank/DDBJ whole genome shotgun (WGS) entry which is preliminary data.</text>
</comment>
<evidence type="ECO:0000256" key="4">
    <source>
        <dbReference type="ARBA" id="ARBA00022679"/>
    </source>
</evidence>
<dbReference type="InterPro" id="IPR000836">
    <property type="entry name" value="PRTase_dom"/>
</dbReference>
<comment type="pathway">
    <text evidence="1 6">Pyrimidine metabolism; UMP biosynthesis via de novo pathway; UMP from orotate: step 1/2.</text>
</comment>
<keyword evidence="4 6" id="KW-0808">Transferase</keyword>
<feature type="binding site" evidence="6">
    <location>
        <position position="92"/>
    </location>
    <ligand>
        <name>5-phospho-alpha-D-ribose 1-diphosphate</name>
        <dbReference type="ChEBI" id="CHEBI:58017"/>
        <note>ligand shared between dimeric partners</note>
    </ligand>
</feature>
<comment type="function">
    <text evidence="6">Catalyzes the transfer of a ribosyl phosphate group from 5-phosphoribose 1-diphosphate to orotate, leading to the formation of orotidine monophosphate (OMP).</text>
</comment>
<evidence type="ECO:0000256" key="3">
    <source>
        <dbReference type="ARBA" id="ARBA00022676"/>
    </source>
</evidence>